<accession>A0A4R9M2Z4</accession>
<dbReference type="InterPro" id="IPR000700">
    <property type="entry name" value="PAS-assoc_C"/>
</dbReference>
<evidence type="ECO:0000256" key="2">
    <source>
        <dbReference type="ARBA" id="ARBA00004370"/>
    </source>
</evidence>
<dbReference type="SUPFAM" id="SSF55781">
    <property type="entry name" value="GAF domain-like"/>
    <property type="match status" value="1"/>
</dbReference>
<dbReference type="AlphaFoldDB" id="A0A4R9M2Z4"/>
<dbReference type="PANTHER" id="PTHR45339">
    <property type="entry name" value="HYBRID SIGNAL TRANSDUCTION HISTIDINE KINASE J"/>
    <property type="match status" value="1"/>
</dbReference>
<reference evidence="17" key="1">
    <citation type="journal article" date="2019" name="PLoS Negl. Trop. Dis.">
        <title>Revisiting the worldwide diversity of Leptospira species in the environment.</title>
        <authorList>
            <person name="Vincent A.T."/>
            <person name="Schiettekatte O."/>
            <person name="Bourhy P."/>
            <person name="Veyrier F.J."/>
            <person name="Picardeau M."/>
        </authorList>
    </citation>
    <scope>NUCLEOTIDE SEQUENCE [LARGE SCALE GENOMIC DNA]</scope>
    <source>
        <strain evidence="17">201300427</strain>
    </source>
</reference>
<comment type="subcellular location">
    <subcellularLocation>
        <location evidence="2">Membrane</location>
    </subcellularLocation>
</comment>
<dbReference type="GO" id="GO:0005524">
    <property type="term" value="F:ATP binding"/>
    <property type="evidence" value="ECO:0007669"/>
    <property type="project" value="UniProtKB-KW"/>
</dbReference>
<evidence type="ECO:0000256" key="9">
    <source>
        <dbReference type="ARBA" id="ARBA00023012"/>
    </source>
</evidence>
<dbReference type="GO" id="GO:0000155">
    <property type="term" value="F:phosphorelay sensor kinase activity"/>
    <property type="evidence" value="ECO:0007669"/>
    <property type="project" value="InterPro"/>
</dbReference>
<keyword evidence="11" id="KW-0131">Cell cycle</keyword>
<dbReference type="InterPro" id="IPR003018">
    <property type="entry name" value="GAF"/>
</dbReference>
<gene>
    <name evidence="17" type="ORF">EHS15_07780</name>
</gene>
<comment type="catalytic activity">
    <reaction evidence="1">
        <text>ATP + protein L-histidine = ADP + protein N-phospho-L-histidine.</text>
        <dbReference type="EC" id="2.7.13.3"/>
    </reaction>
</comment>
<dbReference type="CDD" id="cd00082">
    <property type="entry name" value="HisKA"/>
    <property type="match status" value="1"/>
</dbReference>
<keyword evidence="18" id="KW-1185">Reference proteome</keyword>
<dbReference type="PROSITE" id="PS50109">
    <property type="entry name" value="HIS_KIN"/>
    <property type="match status" value="1"/>
</dbReference>
<keyword evidence="9" id="KW-0902">Two-component regulatory system</keyword>
<dbReference type="Proteomes" id="UP000298058">
    <property type="component" value="Unassembled WGS sequence"/>
</dbReference>
<evidence type="ECO:0000313" key="18">
    <source>
        <dbReference type="Proteomes" id="UP000298058"/>
    </source>
</evidence>
<dbReference type="Pfam" id="PF00512">
    <property type="entry name" value="HisKA"/>
    <property type="match status" value="1"/>
</dbReference>
<evidence type="ECO:0000256" key="7">
    <source>
        <dbReference type="ARBA" id="ARBA00022777"/>
    </source>
</evidence>
<keyword evidence="6" id="KW-0547">Nucleotide-binding</keyword>
<dbReference type="InterPro" id="IPR001610">
    <property type="entry name" value="PAC"/>
</dbReference>
<dbReference type="SMART" id="SM00448">
    <property type="entry name" value="REC"/>
    <property type="match status" value="1"/>
</dbReference>
<dbReference type="Pfam" id="PF13185">
    <property type="entry name" value="GAF_2"/>
    <property type="match status" value="1"/>
</dbReference>
<evidence type="ECO:0000256" key="13">
    <source>
        <dbReference type="SAM" id="Coils"/>
    </source>
</evidence>
<dbReference type="InterPro" id="IPR035965">
    <property type="entry name" value="PAS-like_dom_sf"/>
</dbReference>
<organism evidence="17 18">
    <name type="scientific">Leptospira idonii</name>
    <dbReference type="NCBI Taxonomy" id="1193500"/>
    <lineage>
        <taxon>Bacteria</taxon>
        <taxon>Pseudomonadati</taxon>
        <taxon>Spirochaetota</taxon>
        <taxon>Spirochaetia</taxon>
        <taxon>Leptospirales</taxon>
        <taxon>Leptospiraceae</taxon>
        <taxon>Leptospira</taxon>
    </lineage>
</organism>
<name>A0A4R9M2Z4_9LEPT</name>
<dbReference type="PRINTS" id="PR00344">
    <property type="entry name" value="BCTRLSENSOR"/>
</dbReference>
<dbReference type="PANTHER" id="PTHR45339:SF5">
    <property type="entry name" value="HISTIDINE KINASE"/>
    <property type="match status" value="1"/>
</dbReference>
<dbReference type="EC" id="2.7.13.3" evidence="3"/>
<evidence type="ECO:0000313" key="17">
    <source>
        <dbReference type="EMBL" id="TGN19669.1"/>
    </source>
</evidence>
<keyword evidence="7" id="KW-0418">Kinase</keyword>
<dbReference type="Gene3D" id="3.30.450.40">
    <property type="match status" value="1"/>
</dbReference>
<dbReference type="Gene3D" id="3.40.50.2300">
    <property type="match status" value="1"/>
</dbReference>
<dbReference type="InterPro" id="IPR003661">
    <property type="entry name" value="HisK_dim/P_dom"/>
</dbReference>
<dbReference type="CDD" id="cd16922">
    <property type="entry name" value="HATPase_EvgS-ArcB-TorS-like"/>
    <property type="match status" value="1"/>
</dbReference>
<evidence type="ECO:0000256" key="10">
    <source>
        <dbReference type="ARBA" id="ARBA00023136"/>
    </source>
</evidence>
<dbReference type="Pfam" id="PF08447">
    <property type="entry name" value="PAS_3"/>
    <property type="match status" value="1"/>
</dbReference>
<feature type="domain" description="PAC" evidence="16">
    <location>
        <begin position="272"/>
        <end position="324"/>
    </location>
</feature>
<dbReference type="InterPro" id="IPR004358">
    <property type="entry name" value="Sig_transdc_His_kin-like_C"/>
</dbReference>
<dbReference type="InterPro" id="IPR005467">
    <property type="entry name" value="His_kinase_dom"/>
</dbReference>
<evidence type="ECO:0000256" key="3">
    <source>
        <dbReference type="ARBA" id="ARBA00012438"/>
    </source>
</evidence>
<dbReference type="EMBL" id="RQHW01000028">
    <property type="protein sequence ID" value="TGN19669.1"/>
    <property type="molecule type" value="Genomic_DNA"/>
</dbReference>
<dbReference type="CDD" id="cd17546">
    <property type="entry name" value="REC_hyHK_CKI1_RcsC-like"/>
    <property type="match status" value="1"/>
</dbReference>
<evidence type="ECO:0000256" key="1">
    <source>
        <dbReference type="ARBA" id="ARBA00000085"/>
    </source>
</evidence>
<evidence type="ECO:0000256" key="4">
    <source>
        <dbReference type="ARBA" id="ARBA00022553"/>
    </source>
</evidence>
<keyword evidence="5" id="KW-0808">Transferase</keyword>
<keyword evidence="13" id="KW-0175">Coiled coil</keyword>
<dbReference type="SUPFAM" id="SSF55874">
    <property type="entry name" value="ATPase domain of HSP90 chaperone/DNA topoisomerase II/histidine kinase"/>
    <property type="match status" value="1"/>
</dbReference>
<evidence type="ECO:0000259" key="14">
    <source>
        <dbReference type="PROSITE" id="PS50109"/>
    </source>
</evidence>
<feature type="domain" description="Histidine kinase" evidence="14">
    <location>
        <begin position="467"/>
        <end position="688"/>
    </location>
</feature>
<dbReference type="OrthoDB" id="6192248at2"/>
<evidence type="ECO:0000256" key="12">
    <source>
        <dbReference type="PROSITE-ProRule" id="PRU00169"/>
    </source>
</evidence>
<feature type="domain" description="PAC" evidence="16">
    <location>
        <begin position="397"/>
        <end position="449"/>
    </location>
</feature>
<dbReference type="Pfam" id="PF02518">
    <property type="entry name" value="HATPase_c"/>
    <property type="match status" value="1"/>
</dbReference>
<dbReference type="SMART" id="SM00387">
    <property type="entry name" value="HATPase_c"/>
    <property type="match status" value="1"/>
</dbReference>
<keyword evidence="8" id="KW-0067">ATP-binding</keyword>
<dbReference type="Pfam" id="PF08448">
    <property type="entry name" value="PAS_4"/>
    <property type="match status" value="1"/>
</dbReference>
<keyword evidence="4 12" id="KW-0597">Phosphoprotein</keyword>
<comment type="caution">
    <text evidence="17">The sequence shown here is derived from an EMBL/GenBank/DDBJ whole genome shotgun (WGS) entry which is preliminary data.</text>
</comment>
<dbReference type="Gene3D" id="3.30.565.10">
    <property type="entry name" value="Histidine kinase-like ATPase, C-terminal domain"/>
    <property type="match status" value="1"/>
</dbReference>
<dbReference type="PROSITE" id="PS50110">
    <property type="entry name" value="RESPONSE_REGULATORY"/>
    <property type="match status" value="1"/>
</dbReference>
<evidence type="ECO:0000259" key="16">
    <source>
        <dbReference type="PROSITE" id="PS50113"/>
    </source>
</evidence>
<evidence type="ECO:0000256" key="8">
    <source>
        <dbReference type="ARBA" id="ARBA00022840"/>
    </source>
</evidence>
<dbReference type="SUPFAM" id="SSF47384">
    <property type="entry name" value="Homodimeric domain of signal transducing histidine kinase"/>
    <property type="match status" value="1"/>
</dbReference>
<dbReference type="InterPro" id="IPR029016">
    <property type="entry name" value="GAF-like_dom_sf"/>
</dbReference>
<feature type="coiled-coil region" evidence="13">
    <location>
        <begin position="433"/>
        <end position="460"/>
    </location>
</feature>
<dbReference type="Gene3D" id="3.30.450.20">
    <property type="entry name" value="PAS domain"/>
    <property type="match status" value="2"/>
</dbReference>
<protein>
    <recommendedName>
        <fullName evidence="3">histidine kinase</fullName>
        <ecNumber evidence="3">2.7.13.3</ecNumber>
    </recommendedName>
</protein>
<dbReference type="SUPFAM" id="SSF55785">
    <property type="entry name" value="PYP-like sensor domain (PAS domain)"/>
    <property type="match status" value="2"/>
</dbReference>
<keyword evidence="10" id="KW-0472">Membrane</keyword>
<feature type="domain" description="Response regulatory" evidence="15">
    <location>
        <begin position="721"/>
        <end position="841"/>
    </location>
</feature>
<dbReference type="InterPro" id="IPR001789">
    <property type="entry name" value="Sig_transdc_resp-reg_receiver"/>
</dbReference>
<dbReference type="InterPro" id="IPR013655">
    <property type="entry name" value="PAS_fold_3"/>
</dbReference>
<dbReference type="SMART" id="SM00388">
    <property type="entry name" value="HisKA"/>
    <property type="match status" value="1"/>
</dbReference>
<evidence type="ECO:0000256" key="5">
    <source>
        <dbReference type="ARBA" id="ARBA00022679"/>
    </source>
</evidence>
<dbReference type="InterPro" id="IPR011006">
    <property type="entry name" value="CheY-like_superfamily"/>
</dbReference>
<dbReference type="InterPro" id="IPR003594">
    <property type="entry name" value="HATPase_dom"/>
</dbReference>
<dbReference type="GO" id="GO:0016020">
    <property type="term" value="C:membrane"/>
    <property type="evidence" value="ECO:0007669"/>
    <property type="project" value="UniProtKB-SubCell"/>
</dbReference>
<dbReference type="NCBIfam" id="TIGR00229">
    <property type="entry name" value="sensory_box"/>
    <property type="match status" value="2"/>
</dbReference>
<dbReference type="InterPro" id="IPR013656">
    <property type="entry name" value="PAS_4"/>
</dbReference>
<evidence type="ECO:0000259" key="15">
    <source>
        <dbReference type="PROSITE" id="PS50110"/>
    </source>
</evidence>
<dbReference type="Gene3D" id="1.10.287.130">
    <property type="match status" value="1"/>
</dbReference>
<feature type="modified residue" description="4-aspartylphosphate" evidence="12">
    <location>
        <position position="772"/>
    </location>
</feature>
<dbReference type="InterPro" id="IPR036890">
    <property type="entry name" value="HATPase_C_sf"/>
</dbReference>
<dbReference type="PROSITE" id="PS50113">
    <property type="entry name" value="PAC"/>
    <property type="match status" value="2"/>
</dbReference>
<dbReference type="Pfam" id="PF00072">
    <property type="entry name" value="Response_reg"/>
    <property type="match status" value="1"/>
</dbReference>
<evidence type="ECO:0000256" key="6">
    <source>
        <dbReference type="ARBA" id="ARBA00022741"/>
    </source>
</evidence>
<dbReference type="FunFam" id="3.30.565.10:FF:000010">
    <property type="entry name" value="Sensor histidine kinase RcsC"/>
    <property type="match status" value="1"/>
</dbReference>
<dbReference type="InterPro" id="IPR036097">
    <property type="entry name" value="HisK_dim/P_sf"/>
</dbReference>
<sequence>MLERSQLDPSYVALLGAITKAQSTFITGDYHSAFQQLLDDLLSVTASEFGYISYVHHTSEEVPYLKESGIEEAVWSADLSESSRNEISKNCISLNLNSFFHSYLEKGQCVRLNQNSEETNPLKEYPFLKSFLGLPVKVQDKLVAVIAISGREGGYSETWEDFLEPLVVTLGQLIAAKQTSDIRKITEEAYKQSLERFERMANTIPFVLYDFVMYNNRQSEFLYLSPRCYDFFEVKPEQIQRNFKAFMSMIHPHDRNKLRSEVFKVGRTGELFSTEIRVITPSGKQKWIQFSSLPNLVRPDSAVIWSGYIIDITERKKSDEAIKETEGRLSAFVQYAPAAVAMMDHNMCYIACSERWKSDYGLTGRNIIGKSHYEIFPEISDEWKIIHNRCLAGSTERCEEDPFIRVDGSVQWLKWEVRPWTASDGAIGGIVMYTENITERKRAETELKTAKDQAEFANKAKTEFLTNMSHEIRTPLNGVIGFSELVLQTELDETQRSYMENVTRSARSLMDVISDILDFSKIEAGKLELYEIETELNSLILSAVAIAEPQALSKGLKISVSLPEKEQYVFTDPIRLKQVILNLVSNAVKFTAKGEIKLDLTAGKQDEDGRVKYYFSIEDSGIGISRDNQLKLFQAFSQADASTTKKYGGTGLGLVISEKILNQMGSSLDLESEVGKGSRFSFNLFLFAASAYEKLGGHAGTAAKDLSEKKNQNDDASLRSKVLIVEDNDVNMQLTKAILAKTFPNLHIVEARDGKEAVSKYQANHPELVLMDIQMPEMDGYTATQHIRKYEKLTSSYGIIIALTAGAVKGEREKCLEAGMNDFLTKPIDRTLLKDLIRKYLFKKNS</sequence>
<dbReference type="SMART" id="SM00086">
    <property type="entry name" value="PAC"/>
    <property type="match status" value="2"/>
</dbReference>
<dbReference type="SUPFAM" id="SSF52172">
    <property type="entry name" value="CheY-like"/>
    <property type="match status" value="1"/>
</dbReference>
<dbReference type="FunFam" id="1.10.287.130:FF:000038">
    <property type="entry name" value="Sensory transduction histidine kinase"/>
    <property type="match status" value="1"/>
</dbReference>
<dbReference type="CDD" id="cd00130">
    <property type="entry name" value="PAS"/>
    <property type="match status" value="2"/>
</dbReference>
<dbReference type="RefSeq" id="WP_135759985.1">
    <property type="nucleotide sequence ID" value="NZ_RQHW01000028.1"/>
</dbReference>
<proteinExistence type="predicted"/>
<evidence type="ECO:0000256" key="11">
    <source>
        <dbReference type="ARBA" id="ARBA00023306"/>
    </source>
</evidence>
<dbReference type="InterPro" id="IPR000014">
    <property type="entry name" value="PAS"/>
</dbReference>